<organism evidence="2 3">
    <name type="scientific">Dechloromonas hankyongensis</name>
    <dbReference type="NCBI Taxonomy" id="2908002"/>
    <lineage>
        <taxon>Bacteria</taxon>
        <taxon>Pseudomonadati</taxon>
        <taxon>Pseudomonadota</taxon>
        <taxon>Betaproteobacteria</taxon>
        <taxon>Rhodocyclales</taxon>
        <taxon>Azonexaceae</taxon>
        <taxon>Dechloromonas</taxon>
    </lineage>
</organism>
<dbReference type="EMBL" id="JAKLTN010000004">
    <property type="protein sequence ID" value="MCG2578708.1"/>
    <property type="molecule type" value="Genomic_DNA"/>
</dbReference>
<gene>
    <name evidence="2" type="ORF">LZ012_17055</name>
</gene>
<dbReference type="InterPro" id="IPR050678">
    <property type="entry name" value="DNA_Partitioning_ATPase"/>
</dbReference>
<dbReference type="RefSeq" id="WP_275712098.1">
    <property type="nucleotide sequence ID" value="NZ_JAKLTN010000004.1"/>
</dbReference>
<sequence length="358" mass="39693">MSRKLKVQAVAHLLETTVDSVRRHIEESGIEVERQENGPRTRQFSLDNVFDLAAWRQAHRQKTKIRKKVIATIYAPKGGVGKTTIAANLSCLFPLMGIKTLVIDLDFQANLTLAFGYDSELTLEEAAELNLPEEKVVENHFGNLIPGWPYGRSALQDVIKKPFGEHGPHIIPADLTLDRLDTILTYDALEGKKSDLKIAALVQEGLSGRNPDFDLTGYDLILFDAAPAKNRMTRGALLASDFVISPVSMEKFSTKAISYLSSVLNDMRDDVGRSPELLVVGNFHTPNRLRVINQMSVLSKEYPGALLDNVIRRSEEFPKTLSEEEDLPPLCLAKPTSDASDELRSVAKALLTKMGVIE</sequence>
<dbReference type="PANTHER" id="PTHR13696">
    <property type="entry name" value="P-LOOP CONTAINING NUCLEOSIDE TRIPHOSPHATE HYDROLASE"/>
    <property type="match status" value="1"/>
</dbReference>
<keyword evidence="3" id="KW-1185">Reference proteome</keyword>
<dbReference type="InterPro" id="IPR025669">
    <property type="entry name" value="AAA_dom"/>
</dbReference>
<reference evidence="2" key="1">
    <citation type="submission" date="2022-01" db="EMBL/GenBank/DDBJ databases">
        <authorList>
            <person name="Jo J.-H."/>
            <person name="Im W.-T."/>
        </authorList>
    </citation>
    <scope>NUCLEOTIDE SEQUENCE</scope>
    <source>
        <strain evidence="2">XY25</strain>
    </source>
</reference>
<dbReference type="SUPFAM" id="SSF52540">
    <property type="entry name" value="P-loop containing nucleoside triphosphate hydrolases"/>
    <property type="match status" value="1"/>
</dbReference>
<evidence type="ECO:0000313" key="3">
    <source>
        <dbReference type="Proteomes" id="UP001165384"/>
    </source>
</evidence>
<protein>
    <submittedName>
        <fullName evidence="2">ParA family protein</fullName>
    </submittedName>
</protein>
<feature type="domain" description="AAA" evidence="1">
    <location>
        <begin position="68"/>
        <end position="269"/>
    </location>
</feature>
<dbReference type="InterPro" id="IPR027417">
    <property type="entry name" value="P-loop_NTPase"/>
</dbReference>
<name>A0ABS9K6E8_9RHOO</name>
<accession>A0ABS9K6E8</accession>
<dbReference type="Gene3D" id="3.40.50.300">
    <property type="entry name" value="P-loop containing nucleotide triphosphate hydrolases"/>
    <property type="match status" value="1"/>
</dbReference>
<dbReference type="CDD" id="cd02042">
    <property type="entry name" value="ParAB_family"/>
    <property type="match status" value="1"/>
</dbReference>
<comment type="caution">
    <text evidence="2">The sequence shown here is derived from an EMBL/GenBank/DDBJ whole genome shotgun (WGS) entry which is preliminary data.</text>
</comment>
<dbReference type="Proteomes" id="UP001165384">
    <property type="component" value="Unassembled WGS sequence"/>
</dbReference>
<dbReference type="PANTHER" id="PTHR13696:SF99">
    <property type="entry name" value="COBYRINIC ACID AC-DIAMIDE SYNTHASE"/>
    <property type="match status" value="1"/>
</dbReference>
<proteinExistence type="predicted"/>
<dbReference type="Pfam" id="PF13614">
    <property type="entry name" value="AAA_31"/>
    <property type="match status" value="1"/>
</dbReference>
<evidence type="ECO:0000259" key="1">
    <source>
        <dbReference type="Pfam" id="PF13614"/>
    </source>
</evidence>
<evidence type="ECO:0000313" key="2">
    <source>
        <dbReference type="EMBL" id="MCG2578708.1"/>
    </source>
</evidence>